<reference evidence="2 3" key="1">
    <citation type="submission" date="2023-03" db="EMBL/GenBank/DDBJ databases">
        <title>High recombination rates correlate with genetic variation in Cardiocondyla obscurior ants.</title>
        <authorList>
            <person name="Errbii M."/>
        </authorList>
    </citation>
    <scope>NUCLEOTIDE SEQUENCE [LARGE SCALE GENOMIC DNA]</scope>
    <source>
        <strain evidence="2">Alpha-2009</strain>
        <tissue evidence="2">Whole body</tissue>
    </source>
</reference>
<accession>A0AAW2E961</accession>
<feature type="compositionally biased region" description="Basic residues" evidence="1">
    <location>
        <begin position="25"/>
        <end position="41"/>
    </location>
</feature>
<gene>
    <name evidence="2" type="ORF">PUN28_019881</name>
</gene>
<dbReference type="EMBL" id="JADYXP020000027">
    <property type="protein sequence ID" value="KAL0099767.1"/>
    <property type="molecule type" value="Genomic_DNA"/>
</dbReference>
<organism evidence="2 3">
    <name type="scientific">Cardiocondyla obscurior</name>
    <dbReference type="NCBI Taxonomy" id="286306"/>
    <lineage>
        <taxon>Eukaryota</taxon>
        <taxon>Metazoa</taxon>
        <taxon>Ecdysozoa</taxon>
        <taxon>Arthropoda</taxon>
        <taxon>Hexapoda</taxon>
        <taxon>Insecta</taxon>
        <taxon>Pterygota</taxon>
        <taxon>Neoptera</taxon>
        <taxon>Endopterygota</taxon>
        <taxon>Hymenoptera</taxon>
        <taxon>Apocrita</taxon>
        <taxon>Aculeata</taxon>
        <taxon>Formicoidea</taxon>
        <taxon>Formicidae</taxon>
        <taxon>Myrmicinae</taxon>
        <taxon>Cardiocondyla</taxon>
    </lineage>
</organism>
<dbReference type="Proteomes" id="UP001430953">
    <property type="component" value="Unassembled WGS sequence"/>
</dbReference>
<proteinExistence type="predicted"/>
<evidence type="ECO:0008006" key="4">
    <source>
        <dbReference type="Google" id="ProtNLM"/>
    </source>
</evidence>
<evidence type="ECO:0000256" key="1">
    <source>
        <dbReference type="SAM" id="MobiDB-lite"/>
    </source>
</evidence>
<dbReference type="AlphaFoldDB" id="A0AAW2E961"/>
<evidence type="ECO:0000313" key="3">
    <source>
        <dbReference type="Proteomes" id="UP001430953"/>
    </source>
</evidence>
<sequence length="159" mass="18643">MLGPCFSSLRNRPRNVDGKQTTREGRKKKKKKKSRNRRNRPKRNYVKLAGITWDTRLLKDRDRVWENEIAFSEKGSGRVCIRGLLKINNTDENNNNFYLLISHYRCVQCFLALGLSSRRFSCSRNSTCHRAFQYRLREKAKVFVTAREAFAFSSSICPT</sequence>
<keyword evidence="3" id="KW-1185">Reference proteome</keyword>
<comment type="caution">
    <text evidence="2">The sequence shown here is derived from an EMBL/GenBank/DDBJ whole genome shotgun (WGS) entry which is preliminary data.</text>
</comment>
<evidence type="ECO:0000313" key="2">
    <source>
        <dbReference type="EMBL" id="KAL0099767.1"/>
    </source>
</evidence>
<feature type="region of interest" description="Disordered" evidence="1">
    <location>
        <begin position="1"/>
        <end position="41"/>
    </location>
</feature>
<name>A0AAW2E961_9HYME</name>
<feature type="compositionally biased region" description="Basic and acidic residues" evidence="1">
    <location>
        <begin position="14"/>
        <end position="24"/>
    </location>
</feature>
<protein>
    <recommendedName>
        <fullName evidence="4">Ribosomal protein S14</fullName>
    </recommendedName>
</protein>